<keyword evidence="1" id="KW-0560">Oxidoreductase</keyword>
<organism evidence="1 2">
    <name type="scientific">Actinoplanes lutulentus</name>
    <dbReference type="NCBI Taxonomy" id="1287878"/>
    <lineage>
        <taxon>Bacteria</taxon>
        <taxon>Bacillati</taxon>
        <taxon>Actinomycetota</taxon>
        <taxon>Actinomycetes</taxon>
        <taxon>Micromonosporales</taxon>
        <taxon>Micromonosporaceae</taxon>
        <taxon>Actinoplanes</taxon>
    </lineage>
</organism>
<protein>
    <submittedName>
        <fullName evidence="1">Methane monooxygenase PmoA-like</fullName>
    </submittedName>
</protein>
<evidence type="ECO:0000313" key="1">
    <source>
        <dbReference type="EMBL" id="RAK28861.1"/>
    </source>
</evidence>
<dbReference type="AlphaFoldDB" id="A0A327Z3S7"/>
<dbReference type="RefSeq" id="WP_111653298.1">
    <property type="nucleotide sequence ID" value="NZ_JACHWI010000001.1"/>
</dbReference>
<dbReference type="Proteomes" id="UP000249341">
    <property type="component" value="Unassembled WGS sequence"/>
</dbReference>
<gene>
    <name evidence="1" type="ORF">B0I29_119199</name>
</gene>
<dbReference type="OrthoDB" id="242375at2"/>
<keyword evidence="2" id="KW-1185">Reference proteome</keyword>
<dbReference type="GO" id="GO:0004497">
    <property type="term" value="F:monooxygenase activity"/>
    <property type="evidence" value="ECO:0007669"/>
    <property type="project" value="UniProtKB-KW"/>
</dbReference>
<proteinExistence type="predicted"/>
<comment type="caution">
    <text evidence="1">The sequence shown here is derived from an EMBL/GenBank/DDBJ whole genome shotgun (WGS) entry which is preliminary data.</text>
</comment>
<name>A0A327Z3S7_9ACTN</name>
<dbReference type="InterPro" id="IPR029475">
    <property type="entry name" value="DUF6807"/>
</dbReference>
<reference evidence="1 2" key="1">
    <citation type="submission" date="2018-06" db="EMBL/GenBank/DDBJ databases">
        <title>Genomic Encyclopedia of Type Strains, Phase III (KMG-III): the genomes of soil and plant-associated and newly described type strains.</title>
        <authorList>
            <person name="Whitman W."/>
        </authorList>
    </citation>
    <scope>NUCLEOTIDE SEQUENCE [LARGE SCALE GENOMIC DNA]</scope>
    <source>
        <strain evidence="1 2">CGMCC 4.7090</strain>
    </source>
</reference>
<evidence type="ECO:0000313" key="2">
    <source>
        <dbReference type="Proteomes" id="UP000249341"/>
    </source>
</evidence>
<keyword evidence="1" id="KW-0503">Monooxygenase</keyword>
<dbReference type="EMBL" id="QLMJ01000019">
    <property type="protein sequence ID" value="RAK28861.1"/>
    <property type="molecule type" value="Genomic_DNA"/>
</dbReference>
<sequence>MRTTTTADLRVDHIPGRSVTVIAGDVTLLTYTYTSAPALHPIRTLAGDQLPAVSWLPPHVDEHPRLRPASDDMLSELTDTGVTAAAAHRLIWTGHDGAPVLSEWRSLTAHLTGDDSWVLLFENTLTNVSGTALTFGAAGAASGGLRWRGALSFTGDGPSEVRPDQHHPARVILIDDDANPHHPPLTCMDGATVAFRHAAVIASDIHDTGALADLGRTTLAGW</sequence>
<accession>A0A327Z3S7</accession>
<dbReference type="Pfam" id="PF14100">
    <property type="entry name" value="DUF6807"/>
    <property type="match status" value="1"/>
</dbReference>